<dbReference type="STRING" id="667014.Thein_1545"/>
<gene>
    <name evidence="1" type="ordered locus">Thein_1545</name>
</gene>
<keyword evidence="2" id="KW-1185">Reference proteome</keyword>
<dbReference type="OrthoDB" id="5405171at2"/>
<dbReference type="eggNOG" id="COG1916">
    <property type="taxonomic scope" value="Bacteria"/>
</dbReference>
<evidence type="ECO:0008006" key="3">
    <source>
        <dbReference type="Google" id="ProtNLM"/>
    </source>
</evidence>
<dbReference type="InParanoid" id="F8AAI6"/>
<name>F8AAI6_THEID</name>
<organism evidence="1 2">
    <name type="scientific">Thermodesulfatator indicus (strain DSM 15286 / JCM 11887 / CIR29812)</name>
    <dbReference type="NCBI Taxonomy" id="667014"/>
    <lineage>
        <taxon>Bacteria</taxon>
        <taxon>Pseudomonadati</taxon>
        <taxon>Thermodesulfobacteriota</taxon>
        <taxon>Thermodesulfobacteria</taxon>
        <taxon>Thermodesulfobacteriales</taxon>
        <taxon>Thermodesulfatatoraceae</taxon>
        <taxon>Thermodesulfatator</taxon>
    </lineage>
</organism>
<evidence type="ECO:0000313" key="2">
    <source>
        <dbReference type="Proteomes" id="UP000006793"/>
    </source>
</evidence>
<evidence type="ECO:0000313" key="1">
    <source>
        <dbReference type="EMBL" id="AEH45406.1"/>
    </source>
</evidence>
<dbReference type="HOGENOM" id="CLU_1164376_0_0_0"/>
<dbReference type="KEGG" id="tid:Thein_1545"/>
<reference evidence="2" key="1">
    <citation type="submission" date="2011-04" db="EMBL/GenBank/DDBJ databases">
        <title>The complete genome of Thermodesulfatator indicus DSM 15286.</title>
        <authorList>
            <person name="Lucas S."/>
            <person name="Copeland A."/>
            <person name="Lapidus A."/>
            <person name="Bruce D."/>
            <person name="Goodwin L."/>
            <person name="Pitluck S."/>
            <person name="Peters L."/>
            <person name="Kyrpides N."/>
            <person name="Mavromatis K."/>
            <person name="Pagani I."/>
            <person name="Ivanova N."/>
            <person name="Saunders L."/>
            <person name="Detter J.C."/>
            <person name="Tapia R."/>
            <person name="Han C."/>
            <person name="Land M."/>
            <person name="Hauser L."/>
            <person name="Markowitz V."/>
            <person name="Cheng J.-F."/>
            <person name="Hugenholtz P."/>
            <person name="Woyke T."/>
            <person name="Wu D."/>
            <person name="Spring S."/>
            <person name="Schroeder M."/>
            <person name="Brambilla E."/>
            <person name="Klenk H.-P."/>
            <person name="Eisen J.A."/>
        </authorList>
    </citation>
    <scope>NUCLEOTIDE SEQUENCE [LARGE SCALE GENOMIC DNA]</scope>
    <source>
        <strain evidence="2">DSM 15286 / JCM 11887 / CIR29812</strain>
    </source>
</reference>
<dbReference type="PaxDb" id="667014-Thein_1545"/>
<dbReference type="EMBL" id="CP002683">
    <property type="protein sequence ID" value="AEH45406.1"/>
    <property type="molecule type" value="Genomic_DNA"/>
</dbReference>
<proteinExistence type="predicted"/>
<protein>
    <recommendedName>
        <fullName evidence="3">Haem-binding uptake Tiki superfamily ChaN domain-containing protein</fullName>
    </recommendedName>
</protein>
<dbReference type="Proteomes" id="UP000006793">
    <property type="component" value="Chromosome"/>
</dbReference>
<accession>F8AAI6</accession>
<dbReference type="AlphaFoldDB" id="F8AAI6"/>
<reference evidence="1 2" key="2">
    <citation type="journal article" date="2012" name="Stand. Genomic Sci.">
        <title>Complete genome sequence of the thermophilic sulfate-reducing ocean bacterium Thermodesulfatator indicus type strain (CIR29812(T)).</title>
        <authorList>
            <person name="Anderson I."/>
            <person name="Saunders E."/>
            <person name="Lapidus A."/>
            <person name="Nolan M."/>
            <person name="Lucas S."/>
            <person name="Tice H."/>
            <person name="Del Rio T.G."/>
            <person name="Cheng J.F."/>
            <person name="Han C."/>
            <person name="Tapia R."/>
            <person name="Goodwin L.A."/>
            <person name="Pitluck S."/>
            <person name="Liolios K."/>
            <person name="Mavromatis K."/>
            <person name="Pagani I."/>
            <person name="Ivanova N."/>
            <person name="Mikhailova N."/>
            <person name="Pati A."/>
            <person name="Chen A."/>
            <person name="Palaniappan K."/>
            <person name="Land M."/>
            <person name="Hauser L."/>
            <person name="Jeffries C.D."/>
            <person name="Chang Y.J."/>
            <person name="Brambilla E.M."/>
            <person name="Rohde M."/>
            <person name="Spring S."/>
            <person name="Goker M."/>
            <person name="Detter J.C."/>
            <person name="Woyke T."/>
            <person name="Bristow J."/>
            <person name="Eisen J.A."/>
            <person name="Markowitz V."/>
            <person name="Hugenholtz P."/>
            <person name="Kyrpides N.C."/>
            <person name="Klenk H.P."/>
        </authorList>
    </citation>
    <scope>NUCLEOTIDE SEQUENCE [LARGE SCALE GENOMIC DNA]</scope>
    <source>
        <strain evidence="2">DSM 15286 / JCM 11887 / CIR29812</strain>
    </source>
</reference>
<dbReference type="RefSeq" id="WP_013908148.1">
    <property type="nucleotide sequence ID" value="NC_015681.1"/>
</dbReference>
<sequence length="219" mass="25372">MAILKINANFDSDSKVRQFISQKEIFVLGTIHRLPENQEILKKFLLFIKPAVITVEISPYSVSLRRKKEKIWLKTFLEILAKEKLSLTPALENFRRILEMPYEYKIARELNIAPVVPVDLNAPARKYLKELEQALTPENLKKLTTMPFNPQREKGLVYLFLKGLYQPPVNPYDKLRETYMAKKIKTLAKRKPLVHIGGWRHLAGLTSHLKEVSTAIVLP</sequence>